<gene>
    <name evidence="2" type="ORF">EJA05_22130</name>
</gene>
<dbReference type="AlphaFoldDB" id="A0A3S8UPD4"/>
<dbReference type="KEGG" id="pory:EJA05_22130"/>
<dbReference type="Pfam" id="PF06551">
    <property type="entry name" value="DUF1120"/>
    <property type="match status" value="1"/>
</dbReference>
<dbReference type="OrthoDB" id="6602106at2"/>
<feature type="signal peptide" evidence="1">
    <location>
        <begin position="1"/>
        <end position="22"/>
    </location>
</feature>
<dbReference type="EMBL" id="CP034338">
    <property type="protein sequence ID" value="AZL70254.1"/>
    <property type="molecule type" value="Genomic_DNA"/>
</dbReference>
<sequence length="217" mass="22435">MNKYAPLLALCATLLGSTSALAASSTDVSVTGMITPAACTPSLSGAGSFDFGKISAQDLNQDKITSFKSEFQRLTVACSAPTRFAIDGVDNRSGTAHVANSSYFGLGLNGTEKIGGFMMGLQAAGITADGNTDVQRMISVNGGASWIPRSDQVSYLINRDIARVLLGFGRQGATEPAPIGTLAADLQVTMNIVKGSDLTLTDDINIDGAASIEVTYL</sequence>
<name>A0A3S8UPD4_9PSED</name>
<proteinExistence type="predicted"/>
<evidence type="ECO:0000256" key="1">
    <source>
        <dbReference type="SAM" id="SignalP"/>
    </source>
</evidence>
<evidence type="ECO:0000313" key="3">
    <source>
        <dbReference type="Proteomes" id="UP000268230"/>
    </source>
</evidence>
<reference evidence="2 3" key="1">
    <citation type="submission" date="2018-12" db="EMBL/GenBank/DDBJ databases">
        <authorList>
            <person name="Li S."/>
            <person name="Yang R."/>
            <person name="Chen G."/>
            <person name="Zou L."/>
            <person name="Zhang C."/>
            <person name="Chen Y."/>
            <person name="Liu Z."/>
            <person name="Li Y."/>
            <person name="Yan Y."/>
            <person name="Huang M."/>
            <person name="Chen T."/>
        </authorList>
    </citation>
    <scope>NUCLEOTIDE SEQUENCE [LARGE SCALE GENOMIC DNA]</scope>
    <source>
        <strain evidence="2 3">1257</strain>
    </source>
</reference>
<accession>A0A3S8UPD4</accession>
<keyword evidence="1" id="KW-0732">Signal</keyword>
<evidence type="ECO:0000313" key="2">
    <source>
        <dbReference type="EMBL" id="AZL70254.1"/>
    </source>
</evidence>
<feature type="chain" id="PRO_5019386681" evidence="1">
    <location>
        <begin position="23"/>
        <end position="217"/>
    </location>
</feature>
<dbReference type="InterPro" id="IPR010546">
    <property type="entry name" value="DUF1120"/>
</dbReference>
<organism evidence="2 3">
    <name type="scientific">Pseudomonas entomophila</name>
    <dbReference type="NCBI Taxonomy" id="312306"/>
    <lineage>
        <taxon>Bacteria</taxon>
        <taxon>Pseudomonadati</taxon>
        <taxon>Pseudomonadota</taxon>
        <taxon>Gammaproteobacteria</taxon>
        <taxon>Pseudomonadales</taxon>
        <taxon>Pseudomonadaceae</taxon>
        <taxon>Pseudomonas</taxon>
    </lineage>
</organism>
<dbReference type="Proteomes" id="UP000268230">
    <property type="component" value="Chromosome"/>
</dbReference>
<protein>
    <submittedName>
        <fullName evidence="2">DUF1120 domain-containing protein</fullName>
    </submittedName>
</protein>